<sequence length="146" mass="15629">MSSSSLPLCRRQLPFTIGSCSALRSVSPPLLVIGLATGGNPLRASRCRLALAGWLQPAAPAGWHQPTVPAGGHPLQGAWPQPTAPYRYLGNGRMPLQGAWPWPAISAYKQHECGRPSPAGSAYFCCQSLQQVRRIVLHDSISSHIV</sequence>
<evidence type="ECO:0000313" key="2">
    <source>
        <dbReference type="Proteomes" id="UP000287651"/>
    </source>
</evidence>
<accession>A0A426WWG9</accession>
<evidence type="ECO:0000313" key="1">
    <source>
        <dbReference type="EMBL" id="RRT31647.1"/>
    </source>
</evidence>
<dbReference type="AlphaFoldDB" id="A0A426WWG9"/>
<dbReference type="EMBL" id="AMZH03037315">
    <property type="protein sequence ID" value="RRT31647.1"/>
    <property type="molecule type" value="Genomic_DNA"/>
</dbReference>
<name>A0A426WWG9_ENSVE</name>
<protein>
    <submittedName>
        <fullName evidence="1">Uncharacterized protein</fullName>
    </submittedName>
</protein>
<dbReference type="Proteomes" id="UP000287651">
    <property type="component" value="Unassembled WGS sequence"/>
</dbReference>
<proteinExistence type="predicted"/>
<reference evidence="1 2" key="1">
    <citation type="journal article" date="2014" name="Agronomy (Basel)">
        <title>A Draft Genome Sequence for Ensete ventricosum, the Drought-Tolerant Tree Against Hunger.</title>
        <authorList>
            <person name="Harrison J."/>
            <person name="Moore K.A."/>
            <person name="Paszkiewicz K."/>
            <person name="Jones T."/>
            <person name="Grant M."/>
            <person name="Ambacheew D."/>
            <person name="Muzemil S."/>
            <person name="Studholme D.J."/>
        </authorList>
    </citation>
    <scope>NUCLEOTIDE SEQUENCE [LARGE SCALE GENOMIC DNA]</scope>
</reference>
<comment type="caution">
    <text evidence="1">The sequence shown here is derived from an EMBL/GenBank/DDBJ whole genome shotgun (WGS) entry which is preliminary data.</text>
</comment>
<organism evidence="1 2">
    <name type="scientific">Ensete ventricosum</name>
    <name type="common">Abyssinian banana</name>
    <name type="synonym">Musa ensete</name>
    <dbReference type="NCBI Taxonomy" id="4639"/>
    <lineage>
        <taxon>Eukaryota</taxon>
        <taxon>Viridiplantae</taxon>
        <taxon>Streptophyta</taxon>
        <taxon>Embryophyta</taxon>
        <taxon>Tracheophyta</taxon>
        <taxon>Spermatophyta</taxon>
        <taxon>Magnoliopsida</taxon>
        <taxon>Liliopsida</taxon>
        <taxon>Zingiberales</taxon>
        <taxon>Musaceae</taxon>
        <taxon>Ensete</taxon>
    </lineage>
</organism>
<gene>
    <name evidence="1" type="ORF">B296_00058360</name>
</gene>